<dbReference type="AlphaFoldDB" id="A0A4S8K9N0"/>
<name>A0A4S8K9N0_MUSBA</name>
<dbReference type="EMBL" id="PYDT01000001">
    <property type="protein sequence ID" value="THU71727.1"/>
    <property type="molecule type" value="Genomic_DNA"/>
</dbReference>
<accession>A0A4S8K9N0</accession>
<evidence type="ECO:0000313" key="2">
    <source>
        <dbReference type="Proteomes" id="UP000317650"/>
    </source>
</evidence>
<evidence type="ECO:0000313" key="1">
    <source>
        <dbReference type="EMBL" id="THU71727.1"/>
    </source>
</evidence>
<proteinExistence type="predicted"/>
<dbReference type="Proteomes" id="UP000317650">
    <property type="component" value="Chromosome 4"/>
</dbReference>
<gene>
    <name evidence="1" type="ORF">C4D60_Mb04t04530</name>
</gene>
<comment type="caution">
    <text evidence="1">The sequence shown here is derived from an EMBL/GenBank/DDBJ whole genome shotgun (WGS) entry which is preliminary data.</text>
</comment>
<keyword evidence="2" id="KW-1185">Reference proteome</keyword>
<sequence length="66" mass="7301">MVMRGNEALRVHLGMALVQATNGGYHVLTKSMLNVGMSEVAFCVYRDFVAISILALLQRCREWATG</sequence>
<protein>
    <recommendedName>
        <fullName evidence="3">WAT1-related protein</fullName>
    </recommendedName>
</protein>
<evidence type="ECO:0008006" key="3">
    <source>
        <dbReference type="Google" id="ProtNLM"/>
    </source>
</evidence>
<reference evidence="1 2" key="1">
    <citation type="journal article" date="2019" name="Nat. Plants">
        <title>Genome sequencing of Musa balbisiana reveals subgenome evolution and function divergence in polyploid bananas.</title>
        <authorList>
            <person name="Yao X."/>
        </authorList>
    </citation>
    <scope>NUCLEOTIDE SEQUENCE [LARGE SCALE GENOMIC DNA]</scope>
    <source>
        <strain evidence="2">cv. DH-PKW</strain>
        <tissue evidence="1">Leaves</tissue>
    </source>
</reference>
<organism evidence="1 2">
    <name type="scientific">Musa balbisiana</name>
    <name type="common">Banana</name>
    <dbReference type="NCBI Taxonomy" id="52838"/>
    <lineage>
        <taxon>Eukaryota</taxon>
        <taxon>Viridiplantae</taxon>
        <taxon>Streptophyta</taxon>
        <taxon>Embryophyta</taxon>
        <taxon>Tracheophyta</taxon>
        <taxon>Spermatophyta</taxon>
        <taxon>Magnoliopsida</taxon>
        <taxon>Liliopsida</taxon>
        <taxon>Zingiberales</taxon>
        <taxon>Musaceae</taxon>
        <taxon>Musa</taxon>
    </lineage>
</organism>